<gene>
    <name evidence="2" type="ORF">SAMN05421541_10447</name>
</gene>
<dbReference type="OrthoDB" id="3763081at2"/>
<sequence length="232" mass="23364">MEITVLAASGATGRELTRQALARGHTVIAIARNPGRILLPAADALGADVGGRPDPARRAGSAVPGEAVDPARLIRVAADVRDPDSIAAALRGREVIVSGLGVAKGDRPGVLTEGARALAAARPGRIVWLGAFGTGPSAAAAGPLTRTLLRLLPDRADKEAADAIILGAGGTVFHAGPLSDSPSGPSRRTLALEQAPRRVFPARVSRATVAAAMLDEAENPAHAGAVALPLEG</sequence>
<evidence type="ECO:0000313" key="3">
    <source>
        <dbReference type="Proteomes" id="UP000199645"/>
    </source>
</evidence>
<protein>
    <recommendedName>
        <fullName evidence="1">NAD(P)-binding domain-containing protein</fullName>
    </recommendedName>
</protein>
<name>A0A1I2DY69_9ACTN</name>
<dbReference type="AlphaFoldDB" id="A0A1I2DY69"/>
<dbReference type="Pfam" id="PF13460">
    <property type="entry name" value="NAD_binding_10"/>
    <property type="match status" value="1"/>
</dbReference>
<reference evidence="2 3" key="1">
    <citation type="submission" date="2016-10" db="EMBL/GenBank/DDBJ databases">
        <authorList>
            <person name="de Groot N.N."/>
        </authorList>
    </citation>
    <scope>NUCLEOTIDE SEQUENCE [LARGE SCALE GENOMIC DNA]</scope>
    <source>
        <strain evidence="2 3">DSM 43019</strain>
    </source>
</reference>
<dbReference type="SUPFAM" id="SSF51735">
    <property type="entry name" value="NAD(P)-binding Rossmann-fold domains"/>
    <property type="match status" value="1"/>
</dbReference>
<dbReference type="PANTHER" id="PTHR15020:SF50">
    <property type="entry name" value="UPF0659 PROTEIN YMR090W"/>
    <property type="match status" value="1"/>
</dbReference>
<evidence type="ECO:0000259" key="1">
    <source>
        <dbReference type="Pfam" id="PF13460"/>
    </source>
</evidence>
<evidence type="ECO:0000313" key="2">
    <source>
        <dbReference type="EMBL" id="SFE85299.1"/>
    </source>
</evidence>
<dbReference type="Gene3D" id="3.40.50.720">
    <property type="entry name" value="NAD(P)-binding Rossmann-like Domain"/>
    <property type="match status" value="1"/>
</dbReference>
<dbReference type="EMBL" id="FONV01000004">
    <property type="protein sequence ID" value="SFE85299.1"/>
    <property type="molecule type" value="Genomic_DNA"/>
</dbReference>
<dbReference type="PANTHER" id="PTHR15020">
    <property type="entry name" value="FLAVIN REDUCTASE-RELATED"/>
    <property type="match status" value="1"/>
</dbReference>
<proteinExistence type="predicted"/>
<dbReference type="InterPro" id="IPR016040">
    <property type="entry name" value="NAD(P)-bd_dom"/>
</dbReference>
<feature type="domain" description="NAD(P)-binding" evidence="1">
    <location>
        <begin position="69"/>
        <end position="220"/>
    </location>
</feature>
<dbReference type="Proteomes" id="UP000199645">
    <property type="component" value="Unassembled WGS sequence"/>
</dbReference>
<dbReference type="STRING" id="35752.SAMN05421541_10447"/>
<organism evidence="2 3">
    <name type="scientific">Actinoplanes philippinensis</name>
    <dbReference type="NCBI Taxonomy" id="35752"/>
    <lineage>
        <taxon>Bacteria</taxon>
        <taxon>Bacillati</taxon>
        <taxon>Actinomycetota</taxon>
        <taxon>Actinomycetes</taxon>
        <taxon>Micromonosporales</taxon>
        <taxon>Micromonosporaceae</taxon>
        <taxon>Actinoplanes</taxon>
    </lineage>
</organism>
<accession>A0A1I2DY69</accession>
<dbReference type="RefSeq" id="WP_093613622.1">
    <property type="nucleotide sequence ID" value="NZ_BOMT01000034.1"/>
</dbReference>
<dbReference type="InterPro" id="IPR036291">
    <property type="entry name" value="NAD(P)-bd_dom_sf"/>
</dbReference>
<keyword evidence="3" id="KW-1185">Reference proteome</keyword>